<evidence type="ECO:0000256" key="2">
    <source>
        <dbReference type="ARBA" id="ARBA00001913"/>
    </source>
</evidence>
<comment type="similarity">
    <text evidence="4">Belongs to the polysaccharide lyase 3 family.</text>
</comment>
<comment type="catalytic activity">
    <reaction evidence="1">
        <text>Eliminative cleavage of (1-&gt;4)-alpha-D-galacturonan to give oligosaccharides with 4-deoxy-alpha-D-galact-4-enuronosyl groups at their non-reducing ends.</text>
        <dbReference type="EC" id="4.2.2.2"/>
    </reaction>
</comment>
<comment type="function">
    <text evidence="10">Pectinolytic enzyme consist of four classes of enzymes: pectin lyase, polygalacturonase, pectin methylesterase and rhamnogalacturonase. Among pectinolytic enzymes, pectin lyase is the most important in depolymerization of pectin, since it cleaves internal glycosidic bonds of highly methylated pectins. Favors pectate, the anion, over pectin, the methyl ester.</text>
</comment>
<dbReference type="EC" id="4.2.2.2" evidence="5"/>
<organism evidence="13 14">
    <name type="scientific">Ditylenchus dipsaci</name>
    <dbReference type="NCBI Taxonomy" id="166011"/>
    <lineage>
        <taxon>Eukaryota</taxon>
        <taxon>Metazoa</taxon>
        <taxon>Ecdysozoa</taxon>
        <taxon>Nematoda</taxon>
        <taxon>Chromadorea</taxon>
        <taxon>Rhabditida</taxon>
        <taxon>Tylenchina</taxon>
        <taxon>Tylenchomorpha</taxon>
        <taxon>Sphaerularioidea</taxon>
        <taxon>Anguinidae</taxon>
        <taxon>Anguininae</taxon>
        <taxon>Ditylenchus</taxon>
    </lineage>
</organism>
<keyword evidence="9" id="KW-0456">Lyase</keyword>
<dbReference type="GO" id="GO:0045490">
    <property type="term" value="P:pectin catabolic process"/>
    <property type="evidence" value="ECO:0007669"/>
    <property type="project" value="TreeGrafter"/>
</dbReference>
<evidence type="ECO:0000256" key="6">
    <source>
        <dbReference type="ARBA" id="ARBA00022525"/>
    </source>
</evidence>
<dbReference type="Gene3D" id="2.160.20.10">
    <property type="entry name" value="Single-stranded right-handed beta-helix, Pectin lyase-like"/>
    <property type="match status" value="1"/>
</dbReference>
<dbReference type="AlphaFoldDB" id="A0A915D2T7"/>
<sequence>MFYCISLFTVIAFSLVQTGLCDFWPDATGNITVNATVFVDAGQTFDCNLTRFIPNPKLLGDGSQKERQKAVFVLRDEATLKNCIIGAAPGTEGSADGVHCMGAGCTVDNVWFENVGEDAITLYGINSSDIVYNIQNCGARDSSDKIIQFDGKGTANIKNFWADTFARFMRSCGKCPNQYERHIVLNNITAYNGEAGQFIVGVNTNYNDSATITGLTLGGASAHKVWPCKRFKGSIKSEPVSDKNPGPDDKYCIYDPNDVTYVLR</sequence>
<dbReference type="GO" id="GO:0005576">
    <property type="term" value="C:extracellular region"/>
    <property type="evidence" value="ECO:0007669"/>
    <property type="project" value="UniProtKB-SubCell"/>
</dbReference>
<dbReference type="Proteomes" id="UP000887574">
    <property type="component" value="Unplaced"/>
</dbReference>
<dbReference type="Pfam" id="PF03211">
    <property type="entry name" value="Pectate_lyase"/>
    <property type="match status" value="1"/>
</dbReference>
<evidence type="ECO:0000313" key="13">
    <source>
        <dbReference type="Proteomes" id="UP000887574"/>
    </source>
</evidence>
<dbReference type="GO" id="GO:0030570">
    <property type="term" value="F:pectate lyase activity"/>
    <property type="evidence" value="ECO:0007669"/>
    <property type="project" value="UniProtKB-EC"/>
</dbReference>
<protein>
    <recommendedName>
        <fullName evidence="11">Probable pectate lyase F</fullName>
        <ecNumber evidence="5">4.2.2.2</ecNumber>
    </recommendedName>
</protein>
<dbReference type="InterPro" id="IPR011050">
    <property type="entry name" value="Pectin_lyase_fold/virulence"/>
</dbReference>
<feature type="signal peptide" evidence="12">
    <location>
        <begin position="1"/>
        <end position="21"/>
    </location>
</feature>
<dbReference type="SUPFAM" id="SSF51126">
    <property type="entry name" value="Pectin lyase-like"/>
    <property type="match status" value="1"/>
</dbReference>
<evidence type="ECO:0000313" key="14">
    <source>
        <dbReference type="WBParaSite" id="jg14786"/>
    </source>
</evidence>
<evidence type="ECO:0000256" key="5">
    <source>
        <dbReference type="ARBA" id="ARBA00012272"/>
    </source>
</evidence>
<evidence type="ECO:0000256" key="12">
    <source>
        <dbReference type="SAM" id="SignalP"/>
    </source>
</evidence>
<keyword evidence="8" id="KW-0106">Calcium</keyword>
<dbReference type="PANTHER" id="PTHR33407:SF9">
    <property type="entry name" value="PECTATE LYASE F-RELATED"/>
    <property type="match status" value="1"/>
</dbReference>
<proteinExistence type="inferred from homology"/>
<evidence type="ECO:0000256" key="8">
    <source>
        <dbReference type="ARBA" id="ARBA00022837"/>
    </source>
</evidence>
<evidence type="ECO:0000256" key="3">
    <source>
        <dbReference type="ARBA" id="ARBA00004613"/>
    </source>
</evidence>
<comment type="cofactor">
    <cofactor evidence="2">
        <name>Ca(2+)</name>
        <dbReference type="ChEBI" id="CHEBI:29108"/>
    </cofactor>
</comment>
<keyword evidence="6" id="KW-0964">Secreted</keyword>
<keyword evidence="13" id="KW-1185">Reference proteome</keyword>
<evidence type="ECO:0000256" key="11">
    <source>
        <dbReference type="ARBA" id="ARBA00039895"/>
    </source>
</evidence>
<evidence type="ECO:0000256" key="4">
    <source>
        <dbReference type="ARBA" id="ARBA00006463"/>
    </source>
</evidence>
<evidence type="ECO:0000256" key="7">
    <source>
        <dbReference type="ARBA" id="ARBA00022729"/>
    </source>
</evidence>
<evidence type="ECO:0000256" key="10">
    <source>
        <dbReference type="ARBA" id="ARBA00025679"/>
    </source>
</evidence>
<dbReference type="InterPro" id="IPR012334">
    <property type="entry name" value="Pectin_lyas_fold"/>
</dbReference>
<dbReference type="WBParaSite" id="jg14786">
    <property type="protein sequence ID" value="jg14786"/>
    <property type="gene ID" value="jg14786"/>
</dbReference>
<name>A0A915D2T7_9BILA</name>
<feature type="chain" id="PRO_5038123405" description="Probable pectate lyase F" evidence="12">
    <location>
        <begin position="22"/>
        <end position="264"/>
    </location>
</feature>
<evidence type="ECO:0000256" key="1">
    <source>
        <dbReference type="ARBA" id="ARBA00000695"/>
    </source>
</evidence>
<keyword evidence="7 12" id="KW-0732">Signal</keyword>
<evidence type="ECO:0000256" key="9">
    <source>
        <dbReference type="ARBA" id="ARBA00023239"/>
    </source>
</evidence>
<dbReference type="PANTHER" id="PTHR33407">
    <property type="entry name" value="PECTATE LYASE F-RELATED"/>
    <property type="match status" value="1"/>
</dbReference>
<reference evidence="14" key="1">
    <citation type="submission" date="2022-11" db="UniProtKB">
        <authorList>
            <consortium name="WormBaseParasite"/>
        </authorList>
    </citation>
    <scope>IDENTIFICATION</scope>
</reference>
<comment type="subcellular location">
    <subcellularLocation>
        <location evidence="3">Secreted</location>
    </subcellularLocation>
</comment>
<dbReference type="InterPro" id="IPR004898">
    <property type="entry name" value="Pectate_lyase_PlyH/PlyE-like"/>
</dbReference>
<accession>A0A915D2T7</accession>